<sequence length="112" mass="12389">MVRTGACNQLCRSQHDINTELVCSNATDGAMGVLFACTMRKIEVGEEILTGYKIVRTDGVAKVSYMMRIPEHVPPNRSCSSIVKAKNLSANGPNYPQRKRLSVSEHATFERC</sequence>
<dbReference type="Proteomes" id="UP000054560">
    <property type="component" value="Unassembled WGS sequence"/>
</dbReference>
<evidence type="ECO:0008006" key="3">
    <source>
        <dbReference type="Google" id="ProtNLM"/>
    </source>
</evidence>
<reference evidence="1 2" key="1">
    <citation type="submission" date="2011-02" db="EMBL/GenBank/DDBJ databases">
        <title>The Genome Sequence of Sphaeroforma arctica JP610.</title>
        <authorList>
            <consortium name="The Broad Institute Genome Sequencing Platform"/>
            <person name="Russ C."/>
            <person name="Cuomo C."/>
            <person name="Young S.K."/>
            <person name="Zeng Q."/>
            <person name="Gargeya S."/>
            <person name="Alvarado L."/>
            <person name="Berlin A."/>
            <person name="Chapman S.B."/>
            <person name="Chen Z."/>
            <person name="Freedman E."/>
            <person name="Gellesch M."/>
            <person name="Goldberg J."/>
            <person name="Griggs A."/>
            <person name="Gujja S."/>
            <person name="Heilman E."/>
            <person name="Heiman D."/>
            <person name="Howarth C."/>
            <person name="Mehta T."/>
            <person name="Neiman D."/>
            <person name="Pearson M."/>
            <person name="Roberts A."/>
            <person name="Saif S."/>
            <person name="Shea T."/>
            <person name="Shenoy N."/>
            <person name="Sisk P."/>
            <person name="Stolte C."/>
            <person name="Sykes S."/>
            <person name="White J."/>
            <person name="Yandava C."/>
            <person name="Burger G."/>
            <person name="Gray M.W."/>
            <person name="Holland P.W.H."/>
            <person name="King N."/>
            <person name="Lang F.B.F."/>
            <person name="Roger A.J."/>
            <person name="Ruiz-Trillo I."/>
            <person name="Haas B."/>
            <person name="Nusbaum C."/>
            <person name="Birren B."/>
        </authorList>
    </citation>
    <scope>NUCLEOTIDE SEQUENCE [LARGE SCALE GENOMIC DNA]</scope>
    <source>
        <strain evidence="1 2">JP610</strain>
    </source>
</reference>
<gene>
    <name evidence="1" type="ORF">SARC_13717</name>
</gene>
<evidence type="ECO:0000313" key="1">
    <source>
        <dbReference type="EMBL" id="KNC73727.1"/>
    </source>
</evidence>
<evidence type="ECO:0000313" key="2">
    <source>
        <dbReference type="Proteomes" id="UP000054560"/>
    </source>
</evidence>
<dbReference type="EMBL" id="KQ245233">
    <property type="protein sequence ID" value="KNC73727.1"/>
    <property type="molecule type" value="Genomic_DNA"/>
</dbReference>
<name>A0A0L0FAJ0_9EUKA</name>
<dbReference type="GeneID" id="25914221"/>
<accession>A0A0L0FAJ0</accession>
<dbReference type="AlphaFoldDB" id="A0A0L0FAJ0"/>
<organism evidence="1 2">
    <name type="scientific">Sphaeroforma arctica JP610</name>
    <dbReference type="NCBI Taxonomy" id="667725"/>
    <lineage>
        <taxon>Eukaryota</taxon>
        <taxon>Ichthyosporea</taxon>
        <taxon>Ichthyophonida</taxon>
        <taxon>Sphaeroforma</taxon>
    </lineage>
</organism>
<protein>
    <recommendedName>
        <fullName evidence="3">SET domain-containing protein</fullName>
    </recommendedName>
</protein>
<proteinExistence type="predicted"/>
<dbReference type="RefSeq" id="XP_014147629.1">
    <property type="nucleotide sequence ID" value="XM_014292154.1"/>
</dbReference>
<keyword evidence="2" id="KW-1185">Reference proteome</keyword>